<name>A0A5Q2RNW1_9ACTN</name>
<feature type="domain" description="Mycothiol-dependent maleylpyruvate isomerase metal-binding" evidence="1">
    <location>
        <begin position="10"/>
        <end position="128"/>
    </location>
</feature>
<evidence type="ECO:0000313" key="2">
    <source>
        <dbReference type="EMBL" id="QGG96116.1"/>
    </source>
</evidence>
<evidence type="ECO:0000259" key="1">
    <source>
        <dbReference type="Pfam" id="PF11716"/>
    </source>
</evidence>
<dbReference type="Gene3D" id="1.20.120.450">
    <property type="entry name" value="dinb family like domain"/>
    <property type="match status" value="1"/>
</dbReference>
<dbReference type="NCBIfam" id="TIGR03086">
    <property type="entry name" value="TIGR03086 family metal-binding protein"/>
    <property type="match status" value="1"/>
</dbReference>
<evidence type="ECO:0000313" key="3">
    <source>
        <dbReference type="Proteomes" id="UP000334019"/>
    </source>
</evidence>
<proteinExistence type="predicted"/>
<dbReference type="Proteomes" id="UP000334019">
    <property type="component" value="Chromosome"/>
</dbReference>
<reference evidence="2 3" key="1">
    <citation type="submission" date="2019-11" db="EMBL/GenBank/DDBJ databases">
        <authorList>
            <person name="He Y."/>
        </authorList>
    </citation>
    <scope>NUCLEOTIDE SEQUENCE [LARGE SCALE GENOMIC DNA]</scope>
    <source>
        <strain evidence="2 3">SCSIO 58843</strain>
    </source>
</reference>
<accession>A0A5Q2RNW1</accession>
<organism evidence="2 3">
    <name type="scientific">Actinomarinicola tropica</name>
    <dbReference type="NCBI Taxonomy" id="2789776"/>
    <lineage>
        <taxon>Bacteria</taxon>
        <taxon>Bacillati</taxon>
        <taxon>Actinomycetota</taxon>
        <taxon>Acidimicrobiia</taxon>
        <taxon>Acidimicrobiales</taxon>
        <taxon>Iamiaceae</taxon>
        <taxon>Actinomarinicola</taxon>
    </lineage>
</organism>
<dbReference type="InterPro" id="IPR034660">
    <property type="entry name" value="DinB/YfiT-like"/>
</dbReference>
<dbReference type="NCBIfam" id="TIGR03083">
    <property type="entry name" value="maleylpyruvate isomerase family mycothiol-dependent enzyme"/>
    <property type="match status" value="1"/>
</dbReference>
<dbReference type="SUPFAM" id="SSF109854">
    <property type="entry name" value="DinB/YfiT-like putative metalloenzymes"/>
    <property type="match status" value="1"/>
</dbReference>
<dbReference type="Pfam" id="PF11716">
    <property type="entry name" value="MDMPI_N"/>
    <property type="match status" value="1"/>
</dbReference>
<dbReference type="KEGG" id="atq:GH723_13970"/>
<dbReference type="AlphaFoldDB" id="A0A5Q2RNW1"/>
<dbReference type="InterPro" id="IPR017520">
    <property type="entry name" value="CHP03086"/>
</dbReference>
<dbReference type="RefSeq" id="WP_153760222.1">
    <property type="nucleotide sequence ID" value="NZ_CP045851.1"/>
</dbReference>
<keyword evidence="3" id="KW-1185">Reference proteome</keyword>
<protein>
    <submittedName>
        <fullName evidence="2">TIGR03086 family protein</fullName>
    </submittedName>
</protein>
<gene>
    <name evidence="2" type="ORF">GH723_13970</name>
</gene>
<dbReference type="EMBL" id="CP045851">
    <property type="protein sequence ID" value="QGG96116.1"/>
    <property type="molecule type" value="Genomic_DNA"/>
</dbReference>
<dbReference type="InterPro" id="IPR024344">
    <property type="entry name" value="MDMPI_metal-binding"/>
</dbReference>
<dbReference type="InterPro" id="IPR017517">
    <property type="entry name" value="Maleyloyr_isom"/>
</dbReference>
<sequence>MSEISERFERVARGFTATVEAVPDGAWERPAPCEGWTGRDVVRHLVDWLPGPGFLLGTFDVETGPIPSVEDDPAAAWAVVRDAVQRALDDPEVAARVADCGPPGRMSLEAAVDMTCTPDVLVHTWDLARATGLDERLDPDEVRRQVAAVEALPPEVDEAMRRSGHYGPRVEVDDDADAQTRLLAFMGRTA</sequence>
<dbReference type="GO" id="GO:0046872">
    <property type="term" value="F:metal ion binding"/>
    <property type="evidence" value="ECO:0007669"/>
    <property type="project" value="InterPro"/>
</dbReference>